<accession>A0A067RH18</accession>
<dbReference type="Gene3D" id="2.30.30.190">
    <property type="entry name" value="CAP Gly-rich-like domain"/>
    <property type="match status" value="1"/>
</dbReference>
<dbReference type="Proteomes" id="UP000027135">
    <property type="component" value="Unassembled WGS sequence"/>
</dbReference>
<evidence type="ECO:0000313" key="2">
    <source>
        <dbReference type="EMBL" id="KDR19612.1"/>
    </source>
</evidence>
<sequence length="76" mass="8561">MVEKSLRLYQRVEVTGKDIPGVVAYVGSTMFTTAKWVGIILDEPKGKNNGSPRKIIFSMQREPWDVCATITADFIR</sequence>
<evidence type="ECO:0000259" key="1">
    <source>
        <dbReference type="SMART" id="SM01052"/>
    </source>
</evidence>
<dbReference type="STRING" id="136037.A0A067RH18"/>
<gene>
    <name evidence="2" type="ORF">L798_06488</name>
</gene>
<keyword evidence="3" id="KW-1185">Reference proteome</keyword>
<dbReference type="InterPro" id="IPR036859">
    <property type="entry name" value="CAP-Gly_dom_sf"/>
</dbReference>
<evidence type="ECO:0000313" key="3">
    <source>
        <dbReference type="Proteomes" id="UP000027135"/>
    </source>
</evidence>
<feature type="domain" description="CAP-Gly" evidence="1">
    <location>
        <begin position="8"/>
        <end position="56"/>
    </location>
</feature>
<dbReference type="SUPFAM" id="SSF74924">
    <property type="entry name" value="Cap-Gly domain"/>
    <property type="match status" value="1"/>
</dbReference>
<dbReference type="SMART" id="SM01052">
    <property type="entry name" value="CAP_GLY"/>
    <property type="match status" value="1"/>
</dbReference>
<name>A0A067RH18_ZOONE</name>
<dbReference type="AlphaFoldDB" id="A0A067RH18"/>
<organism evidence="2 3">
    <name type="scientific">Zootermopsis nevadensis</name>
    <name type="common">Dampwood termite</name>
    <dbReference type="NCBI Taxonomy" id="136037"/>
    <lineage>
        <taxon>Eukaryota</taxon>
        <taxon>Metazoa</taxon>
        <taxon>Ecdysozoa</taxon>
        <taxon>Arthropoda</taxon>
        <taxon>Hexapoda</taxon>
        <taxon>Insecta</taxon>
        <taxon>Pterygota</taxon>
        <taxon>Neoptera</taxon>
        <taxon>Polyneoptera</taxon>
        <taxon>Dictyoptera</taxon>
        <taxon>Blattodea</taxon>
        <taxon>Blattoidea</taxon>
        <taxon>Termitoidae</taxon>
        <taxon>Termopsidae</taxon>
        <taxon>Zootermopsis</taxon>
    </lineage>
</organism>
<dbReference type="Pfam" id="PF01302">
    <property type="entry name" value="CAP_GLY"/>
    <property type="match status" value="1"/>
</dbReference>
<dbReference type="InterPro" id="IPR000938">
    <property type="entry name" value="CAP-Gly_domain"/>
</dbReference>
<dbReference type="EMBL" id="KK852640">
    <property type="protein sequence ID" value="KDR19612.1"/>
    <property type="molecule type" value="Genomic_DNA"/>
</dbReference>
<reference evidence="2 3" key="1">
    <citation type="journal article" date="2014" name="Nat. Commun.">
        <title>Molecular traces of alternative social organization in a termite genome.</title>
        <authorList>
            <person name="Terrapon N."/>
            <person name="Li C."/>
            <person name="Robertson H.M."/>
            <person name="Ji L."/>
            <person name="Meng X."/>
            <person name="Booth W."/>
            <person name="Chen Z."/>
            <person name="Childers C.P."/>
            <person name="Glastad K.M."/>
            <person name="Gokhale K."/>
            <person name="Gowin J."/>
            <person name="Gronenberg W."/>
            <person name="Hermansen R.A."/>
            <person name="Hu H."/>
            <person name="Hunt B.G."/>
            <person name="Huylmans A.K."/>
            <person name="Khalil S.M."/>
            <person name="Mitchell R.D."/>
            <person name="Munoz-Torres M.C."/>
            <person name="Mustard J.A."/>
            <person name="Pan H."/>
            <person name="Reese J.T."/>
            <person name="Scharf M.E."/>
            <person name="Sun F."/>
            <person name="Vogel H."/>
            <person name="Xiao J."/>
            <person name="Yang W."/>
            <person name="Yang Z."/>
            <person name="Yang Z."/>
            <person name="Zhou J."/>
            <person name="Zhu J."/>
            <person name="Brent C.S."/>
            <person name="Elsik C.G."/>
            <person name="Goodisman M.A."/>
            <person name="Liberles D.A."/>
            <person name="Roe R.M."/>
            <person name="Vargo E.L."/>
            <person name="Vilcinskas A."/>
            <person name="Wang J."/>
            <person name="Bornberg-Bauer E."/>
            <person name="Korb J."/>
            <person name="Zhang G."/>
            <person name="Liebig J."/>
        </authorList>
    </citation>
    <scope>NUCLEOTIDE SEQUENCE [LARGE SCALE GENOMIC DNA]</scope>
    <source>
        <tissue evidence="2">Whole organism</tissue>
    </source>
</reference>
<dbReference type="eggNOG" id="KOG0971">
    <property type="taxonomic scope" value="Eukaryota"/>
</dbReference>
<proteinExistence type="predicted"/>
<protein>
    <submittedName>
        <fullName evidence="2">Dynactin subunit 1</fullName>
    </submittedName>
</protein>
<dbReference type="InParanoid" id="A0A067RH18"/>